<dbReference type="AlphaFoldDB" id="A0A0J6IMJ5"/>
<dbReference type="EMBL" id="JYLF01000005">
    <property type="protein sequence ID" value="KMN13194.1"/>
    <property type="molecule type" value="Genomic_DNA"/>
</dbReference>
<dbReference type="OrthoDB" id="7352393at2"/>
<comment type="caution">
    <text evidence="1">The sequence shown here is derived from an EMBL/GenBank/DDBJ whole genome shotgun (WGS) entry which is preliminary data.</text>
</comment>
<dbReference type="STRING" id="1608994.TU86_14065"/>
<evidence type="ECO:0000313" key="1">
    <source>
        <dbReference type="EMBL" id="KMN13194.1"/>
    </source>
</evidence>
<sequence length="147" mass="15975">MSVSNLDKFNDLTGKVFDELYTHFPMPCDLIAAKLMTPASCAADEDDCLLELADHDAQFFLATVRWLIGSGFLSGEVIPTAQVTGAVLTVKGFEVLKAMPHCLTHGHSIRERIAETMKEGSKETLKSLLAEEIAVGAKLITPVIEIL</sequence>
<reference evidence="1 2" key="1">
    <citation type="submission" date="2015-02" db="EMBL/GenBank/DDBJ databases">
        <title>Pseudomonas helleri sp. nov. and Pseudomonas weihenstephanensis sp. nov., isolated from raw cows milk.</title>
        <authorList>
            <person name="von Neubeck M."/>
            <person name="Huptas C."/>
            <person name="Wenning M."/>
            <person name="Scherer S."/>
        </authorList>
    </citation>
    <scope>NUCLEOTIDE SEQUENCE [LARGE SCALE GENOMIC DNA]</scope>
    <source>
        <strain evidence="1 2">DSM 29166</strain>
    </source>
</reference>
<accession>A0A0J6IMJ5</accession>
<evidence type="ECO:0000313" key="2">
    <source>
        <dbReference type="Proteomes" id="UP000036325"/>
    </source>
</evidence>
<organism evidence="1 2">
    <name type="scientific">Pseudomonas weihenstephanensis</name>
    <dbReference type="NCBI Taxonomy" id="1608994"/>
    <lineage>
        <taxon>Bacteria</taxon>
        <taxon>Pseudomonadati</taxon>
        <taxon>Pseudomonadota</taxon>
        <taxon>Gammaproteobacteria</taxon>
        <taxon>Pseudomonadales</taxon>
        <taxon>Pseudomonadaceae</taxon>
        <taxon>Pseudomonas</taxon>
    </lineage>
</organism>
<dbReference type="RefSeq" id="WP_048364920.1">
    <property type="nucleotide sequence ID" value="NZ_JYLF01000005.1"/>
</dbReference>
<dbReference type="Proteomes" id="UP000036325">
    <property type="component" value="Unassembled WGS sequence"/>
</dbReference>
<proteinExistence type="predicted"/>
<name>A0A0J6IMJ5_9PSED</name>
<gene>
    <name evidence="1" type="ORF">TU86_14065</name>
</gene>
<protein>
    <submittedName>
        <fullName evidence="1">Uncharacterized protein</fullName>
    </submittedName>
</protein>
<dbReference type="PATRIC" id="fig|1608994.3.peg.3469"/>